<protein>
    <submittedName>
        <fullName evidence="1">Uncharacterized protein</fullName>
    </submittedName>
</protein>
<keyword evidence="2" id="KW-1185">Reference proteome</keyword>
<accession>A0A0A0L8Q4</accession>
<reference evidence="1 2" key="1">
    <citation type="journal article" date="2009" name="Nat. Genet.">
        <title>The genome of the cucumber, Cucumis sativus L.</title>
        <authorList>
            <person name="Huang S."/>
            <person name="Li R."/>
            <person name="Zhang Z."/>
            <person name="Li L."/>
            <person name="Gu X."/>
            <person name="Fan W."/>
            <person name="Lucas W.J."/>
            <person name="Wang X."/>
            <person name="Xie B."/>
            <person name="Ni P."/>
            <person name="Ren Y."/>
            <person name="Zhu H."/>
            <person name="Li J."/>
            <person name="Lin K."/>
            <person name="Jin W."/>
            <person name="Fei Z."/>
            <person name="Li G."/>
            <person name="Staub J."/>
            <person name="Kilian A."/>
            <person name="van der Vossen E.A."/>
            <person name="Wu Y."/>
            <person name="Guo J."/>
            <person name="He J."/>
            <person name="Jia Z."/>
            <person name="Ren Y."/>
            <person name="Tian G."/>
            <person name="Lu Y."/>
            <person name="Ruan J."/>
            <person name="Qian W."/>
            <person name="Wang M."/>
            <person name="Huang Q."/>
            <person name="Li B."/>
            <person name="Xuan Z."/>
            <person name="Cao J."/>
            <person name="Asan"/>
            <person name="Wu Z."/>
            <person name="Zhang J."/>
            <person name="Cai Q."/>
            <person name="Bai Y."/>
            <person name="Zhao B."/>
            <person name="Han Y."/>
            <person name="Li Y."/>
            <person name="Li X."/>
            <person name="Wang S."/>
            <person name="Shi Q."/>
            <person name="Liu S."/>
            <person name="Cho W.K."/>
            <person name="Kim J.Y."/>
            <person name="Xu Y."/>
            <person name="Heller-Uszynska K."/>
            <person name="Miao H."/>
            <person name="Cheng Z."/>
            <person name="Zhang S."/>
            <person name="Wu J."/>
            <person name="Yang Y."/>
            <person name="Kang H."/>
            <person name="Li M."/>
            <person name="Liang H."/>
            <person name="Ren X."/>
            <person name="Shi Z."/>
            <person name="Wen M."/>
            <person name="Jian M."/>
            <person name="Yang H."/>
            <person name="Zhang G."/>
            <person name="Yang Z."/>
            <person name="Chen R."/>
            <person name="Liu S."/>
            <person name="Li J."/>
            <person name="Ma L."/>
            <person name="Liu H."/>
            <person name="Zhou Y."/>
            <person name="Zhao J."/>
            <person name="Fang X."/>
            <person name="Li G."/>
            <person name="Fang L."/>
            <person name="Li Y."/>
            <person name="Liu D."/>
            <person name="Zheng H."/>
            <person name="Zhang Y."/>
            <person name="Qin N."/>
            <person name="Li Z."/>
            <person name="Yang G."/>
            <person name="Yang S."/>
            <person name="Bolund L."/>
            <person name="Kristiansen K."/>
            <person name="Zheng H."/>
            <person name="Li S."/>
            <person name="Zhang X."/>
            <person name="Yang H."/>
            <person name="Wang J."/>
            <person name="Sun R."/>
            <person name="Zhang B."/>
            <person name="Jiang S."/>
            <person name="Wang J."/>
            <person name="Du Y."/>
            <person name="Li S."/>
        </authorList>
    </citation>
    <scope>NUCLEOTIDE SEQUENCE [LARGE SCALE GENOMIC DNA]</scope>
    <source>
        <strain evidence="2">cv. 9930</strain>
    </source>
</reference>
<gene>
    <name evidence="1" type="ORF">Csa_3G624030</name>
</gene>
<dbReference type="EMBL" id="CM002924">
    <property type="protein sequence ID" value="KGN58335.1"/>
    <property type="molecule type" value="Genomic_DNA"/>
</dbReference>
<evidence type="ECO:0000313" key="2">
    <source>
        <dbReference type="Proteomes" id="UP000029981"/>
    </source>
</evidence>
<organism evidence="1 2">
    <name type="scientific">Cucumis sativus</name>
    <name type="common">Cucumber</name>
    <dbReference type="NCBI Taxonomy" id="3659"/>
    <lineage>
        <taxon>Eukaryota</taxon>
        <taxon>Viridiplantae</taxon>
        <taxon>Streptophyta</taxon>
        <taxon>Embryophyta</taxon>
        <taxon>Tracheophyta</taxon>
        <taxon>Spermatophyta</taxon>
        <taxon>Magnoliopsida</taxon>
        <taxon>eudicotyledons</taxon>
        <taxon>Gunneridae</taxon>
        <taxon>Pentapetalae</taxon>
        <taxon>rosids</taxon>
        <taxon>fabids</taxon>
        <taxon>Cucurbitales</taxon>
        <taxon>Cucurbitaceae</taxon>
        <taxon>Benincaseae</taxon>
        <taxon>Cucumis</taxon>
    </lineage>
</organism>
<reference evidence="1 2" key="2">
    <citation type="journal article" date="2009" name="PLoS ONE">
        <title>An integrated genetic and cytogenetic map of the cucumber genome.</title>
        <authorList>
            <person name="Ren Y."/>
            <person name="Zhang Z."/>
            <person name="Liu J."/>
            <person name="Staub J.E."/>
            <person name="Han Y."/>
            <person name="Cheng Z."/>
            <person name="Li X."/>
            <person name="Lu J."/>
            <person name="Miao H."/>
            <person name="Kang H."/>
            <person name="Xie B."/>
            <person name="Gu X."/>
            <person name="Wang X."/>
            <person name="Du Y."/>
            <person name="Jin W."/>
            <person name="Huang S."/>
        </authorList>
    </citation>
    <scope>NUCLEOTIDE SEQUENCE [LARGE SCALE GENOMIC DNA]</scope>
    <source>
        <strain evidence="2">cv. 9930</strain>
    </source>
</reference>
<proteinExistence type="predicted"/>
<name>A0A0A0L8Q4_CUCSA</name>
<sequence length="97" mass="11645">MHNYDISTTTQRVLQRHTLNSFCNKLILRPENLSLLRLGIRSHQYHESYLEYPTVSRQIYILRPGSYTPPASYYHISQAFHNECYNAIRWNHFTTWA</sequence>
<reference evidence="1 2" key="4">
    <citation type="journal article" date="2011" name="BMC Genomics">
        <title>RNA-Seq improves annotation of protein-coding genes in the cucumber genome.</title>
        <authorList>
            <person name="Li Z."/>
            <person name="Zhang Z."/>
            <person name="Yan P."/>
            <person name="Huang S."/>
            <person name="Fei Z."/>
            <person name="Lin K."/>
        </authorList>
    </citation>
    <scope>NUCLEOTIDE SEQUENCE [LARGE SCALE GENOMIC DNA]</scope>
    <source>
        <strain evidence="2">cv. 9930</strain>
    </source>
</reference>
<dbReference type="AlphaFoldDB" id="A0A0A0L8Q4"/>
<evidence type="ECO:0000313" key="1">
    <source>
        <dbReference type="EMBL" id="KGN58335.1"/>
    </source>
</evidence>
<reference evidence="1 2" key="3">
    <citation type="journal article" date="2010" name="BMC Genomics">
        <title>Transcriptome sequencing and comparative analysis of cucumber flowers with different sex types.</title>
        <authorList>
            <person name="Guo S."/>
            <person name="Zheng Y."/>
            <person name="Joung J.G."/>
            <person name="Liu S."/>
            <person name="Zhang Z."/>
            <person name="Crasta O.R."/>
            <person name="Sobral B.W."/>
            <person name="Xu Y."/>
            <person name="Huang S."/>
            <person name="Fei Z."/>
        </authorList>
    </citation>
    <scope>NUCLEOTIDE SEQUENCE [LARGE SCALE GENOMIC DNA]</scope>
    <source>
        <strain evidence="2">cv. 9930</strain>
    </source>
</reference>
<dbReference type="Gramene" id="KGN58335">
    <property type="protein sequence ID" value="KGN58335"/>
    <property type="gene ID" value="Csa_3G624030"/>
</dbReference>
<dbReference type="Proteomes" id="UP000029981">
    <property type="component" value="Chromosome 3"/>
</dbReference>